<keyword evidence="1" id="KW-0732">Signal</keyword>
<gene>
    <name evidence="2" type="ORF">FO442_12370</name>
</gene>
<evidence type="ECO:0008006" key="4">
    <source>
        <dbReference type="Google" id="ProtNLM"/>
    </source>
</evidence>
<accession>A0A556MPM7</accession>
<comment type="caution">
    <text evidence="2">The sequence shown here is derived from an EMBL/GenBank/DDBJ whole genome shotgun (WGS) entry which is preliminary data.</text>
</comment>
<sequence length="201" mass="22172">MKRSLTLPMALIGLFLGVFAFNACQKETKETFSSVKNGKEDPAQVDTKTCVHPVFCNKQVDAACSDGYSCALAIFPSTNRNRIRWHVGTQCSCSQSYSSTVYYTLYKWTSSTPPQYTKVATFSCNNATMWYAKTLLTNSTVFNLLMNETSVIHPTTITEDSFGFLYDTGGTPLNYNDNWKFTTGSTAGTISCVVKDPGGLQ</sequence>
<organism evidence="2 3">
    <name type="scientific">Fluviicola chungangensis</name>
    <dbReference type="NCBI Taxonomy" id="2597671"/>
    <lineage>
        <taxon>Bacteria</taxon>
        <taxon>Pseudomonadati</taxon>
        <taxon>Bacteroidota</taxon>
        <taxon>Flavobacteriia</taxon>
        <taxon>Flavobacteriales</taxon>
        <taxon>Crocinitomicaceae</taxon>
        <taxon>Fluviicola</taxon>
    </lineage>
</organism>
<evidence type="ECO:0000256" key="1">
    <source>
        <dbReference type="SAM" id="SignalP"/>
    </source>
</evidence>
<name>A0A556MPM7_9FLAO</name>
<evidence type="ECO:0000313" key="2">
    <source>
        <dbReference type="EMBL" id="TSJ41880.1"/>
    </source>
</evidence>
<evidence type="ECO:0000313" key="3">
    <source>
        <dbReference type="Proteomes" id="UP000316008"/>
    </source>
</evidence>
<feature type="signal peptide" evidence="1">
    <location>
        <begin position="1"/>
        <end position="20"/>
    </location>
</feature>
<dbReference type="Proteomes" id="UP000316008">
    <property type="component" value="Unassembled WGS sequence"/>
</dbReference>
<protein>
    <recommendedName>
        <fullName evidence="4">Ig-like domain-containing protein</fullName>
    </recommendedName>
</protein>
<keyword evidence="3" id="KW-1185">Reference proteome</keyword>
<dbReference type="EMBL" id="VLPL01000006">
    <property type="protein sequence ID" value="TSJ41880.1"/>
    <property type="molecule type" value="Genomic_DNA"/>
</dbReference>
<dbReference type="AlphaFoldDB" id="A0A556MPM7"/>
<dbReference type="RefSeq" id="WP_144333515.1">
    <property type="nucleotide sequence ID" value="NZ_VLPL01000006.1"/>
</dbReference>
<proteinExistence type="predicted"/>
<feature type="chain" id="PRO_5021893576" description="Ig-like domain-containing protein" evidence="1">
    <location>
        <begin position="21"/>
        <end position="201"/>
    </location>
</feature>
<reference evidence="2 3" key="1">
    <citation type="submission" date="2019-07" db="EMBL/GenBank/DDBJ databases">
        <authorList>
            <person name="Huq M.A."/>
        </authorList>
    </citation>
    <scope>NUCLEOTIDE SEQUENCE [LARGE SCALE GENOMIC DNA]</scope>
    <source>
        <strain evidence="2 3">MAH-3</strain>
    </source>
</reference>